<evidence type="ECO:0000313" key="4">
    <source>
        <dbReference type="Proteomes" id="UP000190037"/>
    </source>
</evidence>
<dbReference type="AlphaFoldDB" id="A0A1T3NIB8"/>
<dbReference type="OrthoDB" id="3527311at2"/>
<keyword evidence="4" id="KW-1185">Reference proteome</keyword>
<feature type="region of interest" description="Disordered" evidence="1">
    <location>
        <begin position="86"/>
        <end position="109"/>
    </location>
</feature>
<dbReference type="Proteomes" id="UP000190037">
    <property type="component" value="Unassembled WGS sequence"/>
</dbReference>
<name>A0A1T3NIB8_9ACTN</name>
<evidence type="ECO:0000259" key="2">
    <source>
        <dbReference type="Pfam" id="PF04471"/>
    </source>
</evidence>
<dbReference type="InterPro" id="IPR007560">
    <property type="entry name" value="Restrct_endonuc_IV_Mrr"/>
</dbReference>
<organism evidence="3 4">
    <name type="scientific">Embleya scabrispora</name>
    <dbReference type="NCBI Taxonomy" id="159449"/>
    <lineage>
        <taxon>Bacteria</taxon>
        <taxon>Bacillati</taxon>
        <taxon>Actinomycetota</taxon>
        <taxon>Actinomycetes</taxon>
        <taxon>Kitasatosporales</taxon>
        <taxon>Streptomycetaceae</taxon>
        <taxon>Embleya</taxon>
    </lineage>
</organism>
<comment type="caution">
    <text evidence="3">The sequence shown here is derived from an EMBL/GenBank/DDBJ whole genome shotgun (WGS) entry which is preliminary data.</text>
</comment>
<dbReference type="GO" id="GO:0009307">
    <property type="term" value="P:DNA restriction-modification system"/>
    <property type="evidence" value="ECO:0007669"/>
    <property type="project" value="InterPro"/>
</dbReference>
<evidence type="ECO:0000313" key="3">
    <source>
        <dbReference type="EMBL" id="OPC76587.1"/>
    </source>
</evidence>
<dbReference type="Pfam" id="PF04471">
    <property type="entry name" value="Mrr_cat"/>
    <property type="match status" value="1"/>
</dbReference>
<dbReference type="GO" id="GO:0004519">
    <property type="term" value="F:endonuclease activity"/>
    <property type="evidence" value="ECO:0007669"/>
    <property type="project" value="InterPro"/>
</dbReference>
<dbReference type="GO" id="GO:0003677">
    <property type="term" value="F:DNA binding"/>
    <property type="evidence" value="ECO:0007669"/>
    <property type="project" value="InterPro"/>
</dbReference>
<evidence type="ECO:0000256" key="1">
    <source>
        <dbReference type="SAM" id="MobiDB-lite"/>
    </source>
</evidence>
<reference evidence="3 4" key="1">
    <citation type="submission" date="2017-03" db="EMBL/GenBank/DDBJ databases">
        <title>Draft genome sequence of Streptomyces scabrisporus NF3, endophyte isolated from Amphipterygium adstringens.</title>
        <authorList>
            <person name="Vazquez M."/>
            <person name="Ceapa C.D."/>
            <person name="Rodriguez Luna D."/>
            <person name="Sanchez Esquivel S."/>
        </authorList>
    </citation>
    <scope>NUCLEOTIDE SEQUENCE [LARGE SCALE GENOMIC DNA]</scope>
    <source>
        <strain evidence="3 4">NF3</strain>
    </source>
</reference>
<feature type="region of interest" description="Disordered" evidence="1">
    <location>
        <begin position="1"/>
        <end position="20"/>
    </location>
</feature>
<dbReference type="EMBL" id="MWQN01000006">
    <property type="protein sequence ID" value="OPC76587.1"/>
    <property type="molecule type" value="Genomic_DNA"/>
</dbReference>
<accession>A0A1T3NIB8</accession>
<proteinExistence type="predicted"/>
<sequence>MTSSPHRPPTTDRTPAEPGRTAALVVRDGFGTAHVVGGRDDLGIDVSVTTPDGRTIGFQCKRYLCSQRHVDLAVLQQLVAASRLRGRSGCSTVEGRRVATRPRSGEPAP</sequence>
<gene>
    <name evidence="3" type="ORF">B4N89_46605</name>
</gene>
<feature type="domain" description="Restriction endonuclease type IV Mrr" evidence="2">
    <location>
        <begin position="22"/>
        <end position="85"/>
    </location>
</feature>
<protein>
    <recommendedName>
        <fullName evidence="2">Restriction endonuclease type IV Mrr domain-containing protein</fullName>
    </recommendedName>
</protein>